<feature type="domain" description="Protein FecR C-terminal" evidence="3">
    <location>
        <begin position="267"/>
        <end position="334"/>
    </location>
</feature>
<evidence type="ECO:0000313" key="5">
    <source>
        <dbReference type="Proteomes" id="UP001163156"/>
    </source>
</evidence>
<proteinExistence type="predicted"/>
<accession>A0ABY6MND0</accession>
<keyword evidence="1" id="KW-1133">Transmembrane helix</keyword>
<feature type="domain" description="FecR protein" evidence="2">
    <location>
        <begin position="133"/>
        <end position="222"/>
    </location>
</feature>
<gene>
    <name evidence="4" type="ORF">OM944_05270</name>
</gene>
<sequence>MEYQNKIDAFYKGELSQQEAEEFLEFLESKEAEEYFSGDLIQIWISRLKDEEYKWDSQKVWERIKASKLKDAEPYFAENTRTKKLWNANWIRAAVVVFILGLTSVFYFQTQKVESPQTPAVAEVELITNSNPKGQKTKVMLEDGSQVYLNSQSSITYAKDFKTNRYIRLEGEAFFEVAEDKEHPFEVEANGIVTTALGTSFNITTFQKDEQVAVTLLTGKVKLQQQGKNEYLELHPGEESLLSQNKSKMHKYKVSAQDRILWTKGILKFEEASFGEMVEVLERWYAVDIQVSGNPNSLKASGVFDNQESLRNVLNVMSETLEFDFEIEDQVITIKYN</sequence>
<dbReference type="Pfam" id="PF04773">
    <property type="entry name" value="FecR"/>
    <property type="match status" value="1"/>
</dbReference>
<organism evidence="4 5">
    <name type="scientific">Algoriphagus halophytocola</name>
    <dbReference type="NCBI Taxonomy" id="2991499"/>
    <lineage>
        <taxon>Bacteria</taxon>
        <taxon>Pseudomonadati</taxon>
        <taxon>Bacteroidota</taxon>
        <taxon>Cytophagia</taxon>
        <taxon>Cytophagales</taxon>
        <taxon>Cyclobacteriaceae</taxon>
        <taxon>Algoriphagus</taxon>
    </lineage>
</organism>
<feature type="transmembrane region" description="Helical" evidence="1">
    <location>
        <begin position="90"/>
        <end position="108"/>
    </location>
</feature>
<dbReference type="PANTHER" id="PTHR30273:SF2">
    <property type="entry name" value="PROTEIN FECR"/>
    <property type="match status" value="1"/>
</dbReference>
<dbReference type="Proteomes" id="UP001163156">
    <property type="component" value="Chromosome"/>
</dbReference>
<dbReference type="Gene3D" id="3.55.50.30">
    <property type="match status" value="1"/>
</dbReference>
<keyword evidence="1" id="KW-0812">Transmembrane</keyword>
<dbReference type="EMBL" id="CP110226">
    <property type="protein sequence ID" value="UZD23902.1"/>
    <property type="molecule type" value="Genomic_DNA"/>
</dbReference>
<evidence type="ECO:0000259" key="2">
    <source>
        <dbReference type="Pfam" id="PF04773"/>
    </source>
</evidence>
<dbReference type="PANTHER" id="PTHR30273">
    <property type="entry name" value="PERIPLASMIC SIGNAL SENSOR AND SIGMA FACTOR ACTIVATOR FECR-RELATED"/>
    <property type="match status" value="1"/>
</dbReference>
<evidence type="ECO:0000256" key="1">
    <source>
        <dbReference type="SAM" id="Phobius"/>
    </source>
</evidence>
<evidence type="ECO:0000313" key="4">
    <source>
        <dbReference type="EMBL" id="UZD23902.1"/>
    </source>
</evidence>
<name>A0ABY6MND0_9BACT</name>
<dbReference type="InterPro" id="IPR032508">
    <property type="entry name" value="FecR_C"/>
</dbReference>
<dbReference type="Gene3D" id="2.60.120.1440">
    <property type="match status" value="1"/>
</dbReference>
<reference evidence="4" key="1">
    <citation type="submission" date="2022-10" db="EMBL/GenBank/DDBJ databases">
        <title>Algoriphagus sp. a novel bacteria isolate from halophytes salicornia europaea.</title>
        <authorList>
            <person name="Peng Y."/>
            <person name="Jiang L."/>
            <person name="Lee J."/>
        </authorList>
    </citation>
    <scope>NUCLEOTIDE SEQUENCE</scope>
    <source>
        <strain evidence="4">TR-M5</strain>
    </source>
</reference>
<dbReference type="PIRSF" id="PIRSF018266">
    <property type="entry name" value="FecR"/>
    <property type="match status" value="1"/>
</dbReference>
<evidence type="ECO:0000259" key="3">
    <source>
        <dbReference type="Pfam" id="PF16344"/>
    </source>
</evidence>
<keyword evidence="5" id="KW-1185">Reference proteome</keyword>
<dbReference type="Pfam" id="PF16344">
    <property type="entry name" value="FecR_C"/>
    <property type="match status" value="1"/>
</dbReference>
<keyword evidence="1" id="KW-0472">Membrane</keyword>
<dbReference type="RefSeq" id="WP_264810613.1">
    <property type="nucleotide sequence ID" value="NZ_CP110226.1"/>
</dbReference>
<dbReference type="InterPro" id="IPR012373">
    <property type="entry name" value="Ferrdict_sens_TM"/>
</dbReference>
<protein>
    <submittedName>
        <fullName evidence="4">FecR domain-containing protein</fullName>
    </submittedName>
</protein>
<dbReference type="InterPro" id="IPR006860">
    <property type="entry name" value="FecR"/>
</dbReference>